<name>A0A4P9VNY8_9GAMM</name>
<dbReference type="Proteomes" id="UP000257039">
    <property type="component" value="Unassembled WGS sequence"/>
</dbReference>
<protein>
    <submittedName>
        <fullName evidence="1">Uncharacterized protein</fullName>
    </submittedName>
</protein>
<accession>A0A4P9VNY8</accession>
<proteinExistence type="predicted"/>
<evidence type="ECO:0000313" key="1">
    <source>
        <dbReference type="EMBL" id="RDH45188.1"/>
    </source>
</evidence>
<sequence>MLAKPWGRLFAEQLLGAALGAVAIDGLLVWEEKITWQIYPIRMVFRCGHRVTKPHEPILIGGWGEE</sequence>
<reference evidence="1 2" key="1">
    <citation type="submission" date="2017-04" db="EMBL/GenBank/DDBJ databases">
        <title>Draft genome sequence of Zooshikella ganghwensis VG4 isolated from Red Sea sediments.</title>
        <authorList>
            <person name="Rehman Z."/>
            <person name="Alam I."/>
            <person name="Kamau A."/>
            <person name="Bajic V."/>
            <person name="Leiknes T."/>
        </authorList>
    </citation>
    <scope>NUCLEOTIDE SEQUENCE [LARGE SCALE GENOMIC DNA]</scope>
    <source>
        <strain evidence="1 2">VG4</strain>
    </source>
</reference>
<comment type="caution">
    <text evidence="1">The sequence shown here is derived from an EMBL/GenBank/DDBJ whole genome shotgun (WGS) entry which is preliminary data.</text>
</comment>
<evidence type="ECO:0000313" key="2">
    <source>
        <dbReference type="Proteomes" id="UP000257039"/>
    </source>
</evidence>
<keyword evidence="2" id="KW-1185">Reference proteome</keyword>
<gene>
    <name evidence="1" type="ORF">B9G39_18045</name>
</gene>
<organism evidence="1 2">
    <name type="scientific">Zooshikella ganghwensis</name>
    <dbReference type="NCBI Taxonomy" id="202772"/>
    <lineage>
        <taxon>Bacteria</taxon>
        <taxon>Pseudomonadati</taxon>
        <taxon>Pseudomonadota</taxon>
        <taxon>Gammaproteobacteria</taxon>
        <taxon>Oceanospirillales</taxon>
        <taxon>Zooshikellaceae</taxon>
        <taxon>Zooshikella</taxon>
    </lineage>
</organism>
<dbReference type="AlphaFoldDB" id="A0A4P9VNY8"/>
<dbReference type="EMBL" id="NDXW01000001">
    <property type="protein sequence ID" value="RDH45188.1"/>
    <property type="molecule type" value="Genomic_DNA"/>
</dbReference>